<proteinExistence type="predicted"/>
<dbReference type="OrthoDB" id="23692at2"/>
<gene>
    <name evidence="3" type="ORF">SAMN05660324_1409</name>
</gene>
<keyword evidence="4" id="KW-1185">Reference proteome</keyword>
<dbReference type="GO" id="GO:0052621">
    <property type="term" value="F:diguanylate cyclase activity"/>
    <property type="evidence" value="ECO:0007669"/>
    <property type="project" value="TreeGrafter"/>
</dbReference>
<dbReference type="EMBL" id="FNCF01000002">
    <property type="protein sequence ID" value="SDF95090.1"/>
    <property type="molecule type" value="Genomic_DNA"/>
</dbReference>
<name>A0A1G7QBX1_9ACTN</name>
<protein>
    <submittedName>
        <fullName evidence="3">Diguanylate cyclase (GGDEF) domain-containing protein</fullName>
    </submittedName>
</protein>
<dbReference type="PANTHER" id="PTHR45138">
    <property type="entry name" value="REGULATORY COMPONENTS OF SENSORY TRANSDUCTION SYSTEM"/>
    <property type="match status" value="1"/>
</dbReference>
<feature type="transmembrane region" description="Helical" evidence="1">
    <location>
        <begin position="38"/>
        <end position="56"/>
    </location>
</feature>
<dbReference type="SMART" id="SM00267">
    <property type="entry name" value="GGDEF"/>
    <property type="match status" value="1"/>
</dbReference>
<dbReference type="RefSeq" id="WP_091060583.1">
    <property type="nucleotide sequence ID" value="NZ_FNCF01000002.1"/>
</dbReference>
<dbReference type="AlphaFoldDB" id="A0A1G7QBX1"/>
<dbReference type="CDD" id="cd01949">
    <property type="entry name" value="GGDEF"/>
    <property type="match status" value="1"/>
</dbReference>
<dbReference type="PROSITE" id="PS51257">
    <property type="entry name" value="PROKAR_LIPOPROTEIN"/>
    <property type="match status" value="1"/>
</dbReference>
<feature type="transmembrane region" description="Helical" evidence="1">
    <location>
        <begin position="63"/>
        <end position="84"/>
    </location>
</feature>
<dbReference type="Gene3D" id="3.30.70.270">
    <property type="match status" value="1"/>
</dbReference>
<keyword evidence="1" id="KW-1133">Transmembrane helix</keyword>
<sequence>MHGQVRRRVYLAICVLGLVGCGWQIAGAEGHPLERTVSFPLLAVFLVGAGVVLVRLPDRIRWVEVGGFLVLGGVWLTTMALQLATAADDAAAWASLFPGVFANLCLLVVLAHLWFDTRWALIASLAGPAVALVVGLVRFVPGEPGQRNYAPDLVGALGYVVVLAMLAFLMARSKEALALSRAEAARLRELAHTDVLTGLPNRRSLIDALHTAVTDRRAGGSTAVVLFDLDHFKAVNDRYGHDVGDLVLQEVAGVVRASLRPDAVFGRWGGEEFLVVVPRADLDDGAAVAERLRRDVAAHGFPGGLVMTASFGVSVLSDVDSVDAVLLRADRLLYVAKEGGRDLVVSRLPRP</sequence>
<evidence type="ECO:0000259" key="2">
    <source>
        <dbReference type="PROSITE" id="PS50887"/>
    </source>
</evidence>
<organism evidence="3 4">
    <name type="scientific">Klenkia brasiliensis</name>
    <dbReference type="NCBI Taxonomy" id="333142"/>
    <lineage>
        <taxon>Bacteria</taxon>
        <taxon>Bacillati</taxon>
        <taxon>Actinomycetota</taxon>
        <taxon>Actinomycetes</taxon>
        <taxon>Geodermatophilales</taxon>
        <taxon>Geodermatophilaceae</taxon>
        <taxon>Klenkia</taxon>
    </lineage>
</organism>
<evidence type="ECO:0000256" key="1">
    <source>
        <dbReference type="SAM" id="Phobius"/>
    </source>
</evidence>
<reference evidence="4" key="1">
    <citation type="submission" date="2016-10" db="EMBL/GenBank/DDBJ databases">
        <authorList>
            <person name="Varghese N."/>
            <person name="Submissions S."/>
        </authorList>
    </citation>
    <scope>NUCLEOTIDE SEQUENCE [LARGE SCALE GENOMIC DNA]</scope>
    <source>
        <strain evidence="4">DSM 44526</strain>
    </source>
</reference>
<dbReference type="PROSITE" id="PS50887">
    <property type="entry name" value="GGDEF"/>
    <property type="match status" value="1"/>
</dbReference>
<dbReference type="InterPro" id="IPR000160">
    <property type="entry name" value="GGDEF_dom"/>
</dbReference>
<keyword evidence="1" id="KW-0472">Membrane</keyword>
<dbReference type="InterPro" id="IPR050469">
    <property type="entry name" value="Diguanylate_Cyclase"/>
</dbReference>
<dbReference type="InterPro" id="IPR029787">
    <property type="entry name" value="Nucleotide_cyclase"/>
</dbReference>
<dbReference type="Pfam" id="PF00990">
    <property type="entry name" value="GGDEF"/>
    <property type="match status" value="1"/>
</dbReference>
<dbReference type="InterPro" id="IPR043128">
    <property type="entry name" value="Rev_trsase/Diguanyl_cyclase"/>
</dbReference>
<dbReference type="PANTHER" id="PTHR45138:SF9">
    <property type="entry name" value="DIGUANYLATE CYCLASE DGCM-RELATED"/>
    <property type="match status" value="1"/>
</dbReference>
<feature type="transmembrane region" description="Helical" evidence="1">
    <location>
        <begin position="9"/>
        <end position="26"/>
    </location>
</feature>
<dbReference type="SUPFAM" id="SSF55073">
    <property type="entry name" value="Nucleotide cyclase"/>
    <property type="match status" value="1"/>
</dbReference>
<dbReference type="NCBIfam" id="TIGR00254">
    <property type="entry name" value="GGDEF"/>
    <property type="match status" value="1"/>
</dbReference>
<feature type="domain" description="GGDEF" evidence="2">
    <location>
        <begin position="220"/>
        <end position="349"/>
    </location>
</feature>
<keyword evidence="1" id="KW-0812">Transmembrane</keyword>
<feature type="transmembrane region" description="Helical" evidence="1">
    <location>
        <begin position="120"/>
        <end position="141"/>
    </location>
</feature>
<dbReference type="FunFam" id="3.30.70.270:FF:000001">
    <property type="entry name" value="Diguanylate cyclase domain protein"/>
    <property type="match status" value="1"/>
</dbReference>
<feature type="transmembrane region" description="Helical" evidence="1">
    <location>
        <begin position="153"/>
        <end position="171"/>
    </location>
</feature>
<feature type="transmembrane region" description="Helical" evidence="1">
    <location>
        <begin position="90"/>
        <end position="113"/>
    </location>
</feature>
<evidence type="ECO:0000313" key="4">
    <source>
        <dbReference type="Proteomes" id="UP000198863"/>
    </source>
</evidence>
<dbReference type="Proteomes" id="UP000198863">
    <property type="component" value="Unassembled WGS sequence"/>
</dbReference>
<evidence type="ECO:0000313" key="3">
    <source>
        <dbReference type="EMBL" id="SDF95090.1"/>
    </source>
</evidence>
<accession>A0A1G7QBX1</accession>